<dbReference type="EMBL" id="AOJK01000075">
    <property type="protein sequence ID" value="ELZ39728.1"/>
    <property type="molecule type" value="Genomic_DNA"/>
</dbReference>
<protein>
    <submittedName>
        <fullName evidence="2">Uncharacterized protein</fullName>
    </submittedName>
</protein>
<gene>
    <name evidence="2" type="ORF">C463_16636</name>
</gene>
<accession>M0DY44</accession>
<organism evidence="2 3">
    <name type="scientific">Halorubrum californiense DSM 19288</name>
    <dbReference type="NCBI Taxonomy" id="1227465"/>
    <lineage>
        <taxon>Archaea</taxon>
        <taxon>Methanobacteriati</taxon>
        <taxon>Methanobacteriota</taxon>
        <taxon>Stenosarchaea group</taxon>
        <taxon>Halobacteria</taxon>
        <taxon>Halobacteriales</taxon>
        <taxon>Haloferacaceae</taxon>
        <taxon>Halorubrum</taxon>
    </lineage>
</organism>
<sequence>MTSDGESGEERDEEDLDAVQPPSSTTDPGQDPIDWEVQGEFASERDALDGPLNEVQPPSTMMNPGQDPIDPAQLRRGDAASDDDDESGAEGDGE</sequence>
<evidence type="ECO:0000256" key="1">
    <source>
        <dbReference type="SAM" id="MobiDB-lite"/>
    </source>
</evidence>
<evidence type="ECO:0000313" key="3">
    <source>
        <dbReference type="Proteomes" id="UP000011586"/>
    </source>
</evidence>
<feature type="compositionally biased region" description="Acidic residues" evidence="1">
    <location>
        <begin position="1"/>
        <end position="17"/>
    </location>
</feature>
<feature type="region of interest" description="Disordered" evidence="1">
    <location>
        <begin position="1"/>
        <end position="94"/>
    </location>
</feature>
<keyword evidence="3" id="KW-1185">Reference proteome</keyword>
<dbReference type="STRING" id="1227465.C463_16636"/>
<dbReference type="Proteomes" id="UP000011586">
    <property type="component" value="Unassembled WGS sequence"/>
</dbReference>
<dbReference type="RefSeq" id="WP_008445939.1">
    <property type="nucleotide sequence ID" value="NZ_AOJK01000075.1"/>
</dbReference>
<name>M0DY44_9EURY</name>
<evidence type="ECO:0000313" key="2">
    <source>
        <dbReference type="EMBL" id="ELZ39728.1"/>
    </source>
</evidence>
<feature type="compositionally biased region" description="Acidic residues" evidence="1">
    <location>
        <begin position="80"/>
        <end position="94"/>
    </location>
</feature>
<proteinExistence type="predicted"/>
<dbReference type="AlphaFoldDB" id="M0DY44"/>
<comment type="caution">
    <text evidence="2">The sequence shown here is derived from an EMBL/GenBank/DDBJ whole genome shotgun (WGS) entry which is preliminary data.</text>
</comment>
<reference evidence="2 3" key="1">
    <citation type="journal article" date="2014" name="PLoS Genet.">
        <title>Phylogenetically driven sequencing of extremely halophilic archaea reveals strategies for static and dynamic osmo-response.</title>
        <authorList>
            <person name="Becker E.A."/>
            <person name="Seitzer P.M."/>
            <person name="Tritt A."/>
            <person name="Larsen D."/>
            <person name="Krusor M."/>
            <person name="Yao A.I."/>
            <person name="Wu D."/>
            <person name="Madern D."/>
            <person name="Eisen J.A."/>
            <person name="Darling A.E."/>
            <person name="Facciotti M.T."/>
        </authorList>
    </citation>
    <scope>NUCLEOTIDE SEQUENCE [LARGE SCALE GENOMIC DNA]</scope>
    <source>
        <strain evidence="2 3">DSM 19288</strain>
    </source>
</reference>